<keyword evidence="1" id="KW-0472">Membrane</keyword>
<keyword evidence="3" id="KW-1185">Reference proteome</keyword>
<protein>
    <submittedName>
        <fullName evidence="2">Uncharacterized protein</fullName>
    </submittedName>
</protein>
<evidence type="ECO:0000313" key="3">
    <source>
        <dbReference type="Proteomes" id="UP000245674"/>
    </source>
</evidence>
<comment type="caution">
    <text evidence="2">The sequence shown here is derived from an EMBL/GenBank/DDBJ whole genome shotgun (WGS) entry which is preliminary data.</text>
</comment>
<dbReference type="Proteomes" id="UP000245674">
    <property type="component" value="Unassembled WGS sequence"/>
</dbReference>
<keyword evidence="1" id="KW-1133">Transmembrane helix</keyword>
<evidence type="ECO:0000256" key="1">
    <source>
        <dbReference type="SAM" id="Phobius"/>
    </source>
</evidence>
<evidence type="ECO:0000313" key="2">
    <source>
        <dbReference type="EMBL" id="PWJ65875.1"/>
    </source>
</evidence>
<feature type="transmembrane region" description="Helical" evidence="1">
    <location>
        <begin position="6"/>
        <end position="27"/>
    </location>
</feature>
<reference evidence="2 3" key="1">
    <citation type="submission" date="2018-03" db="EMBL/GenBank/DDBJ databases">
        <title>Genomic Encyclopedia of Type Strains, Phase III (KMG-III): the genomes of soil and plant-associated and newly described type strains.</title>
        <authorList>
            <person name="Whitman W."/>
        </authorList>
    </citation>
    <scope>NUCLEOTIDE SEQUENCE [LARGE SCALE GENOMIC DNA]</scope>
    <source>
        <strain evidence="2 3">VKM Ac-1602</strain>
    </source>
</reference>
<keyword evidence="1" id="KW-0812">Transmembrane</keyword>
<proteinExistence type="predicted"/>
<dbReference type="EMBL" id="QGDV01000002">
    <property type="protein sequence ID" value="PWJ65875.1"/>
    <property type="molecule type" value="Genomic_DNA"/>
</dbReference>
<name>A0ABX5LEP0_9MICO</name>
<accession>A0ABX5LEP0</accession>
<sequence>MELVLWLVVAAIAGVGIVSGTAALIAMTKAPWSGDS</sequence>
<organism evidence="2 3">
    <name type="scientific">Rathayibacter iranicus NCPPB 2253 = VKM Ac-1602</name>
    <dbReference type="NCBI Taxonomy" id="1328868"/>
    <lineage>
        <taxon>Bacteria</taxon>
        <taxon>Bacillati</taxon>
        <taxon>Actinomycetota</taxon>
        <taxon>Actinomycetes</taxon>
        <taxon>Micrococcales</taxon>
        <taxon>Microbacteriaceae</taxon>
        <taxon>Rathayibacter</taxon>
    </lineage>
</organism>
<gene>
    <name evidence="2" type="ORF">B0H03_10214</name>
</gene>